<dbReference type="RefSeq" id="WP_347438224.1">
    <property type="nucleotide sequence ID" value="NZ_CP089291.1"/>
</dbReference>
<evidence type="ECO:0000313" key="3">
    <source>
        <dbReference type="EMBL" id="UOF91532.1"/>
    </source>
</evidence>
<name>A0ABY4CM04_9BACL</name>
<keyword evidence="3" id="KW-0238">DNA-binding</keyword>
<dbReference type="InterPro" id="IPR037914">
    <property type="entry name" value="SpoVT-AbrB_sf"/>
</dbReference>
<dbReference type="EMBL" id="CP089291">
    <property type="protein sequence ID" value="UOF91532.1"/>
    <property type="molecule type" value="Genomic_DNA"/>
</dbReference>
<dbReference type="GO" id="GO:0003677">
    <property type="term" value="F:DNA binding"/>
    <property type="evidence" value="ECO:0007669"/>
    <property type="project" value="UniProtKB-KW"/>
</dbReference>
<gene>
    <name evidence="3" type="ORF">LSG31_04575</name>
</gene>
<dbReference type="SUPFAM" id="SSF89447">
    <property type="entry name" value="AbrB/MazE/MraZ-like"/>
    <property type="match status" value="1"/>
</dbReference>
<organism evidence="3 4">
    <name type="scientific">Fodinisporobacter ferrooxydans</name>
    <dbReference type="NCBI Taxonomy" id="2901836"/>
    <lineage>
        <taxon>Bacteria</taxon>
        <taxon>Bacillati</taxon>
        <taxon>Bacillota</taxon>
        <taxon>Bacilli</taxon>
        <taxon>Bacillales</taxon>
        <taxon>Alicyclobacillaceae</taxon>
        <taxon>Fodinisporobacter</taxon>
    </lineage>
</organism>
<keyword evidence="4" id="KW-1185">Reference proteome</keyword>
<reference evidence="3" key="1">
    <citation type="submission" date="2021-12" db="EMBL/GenBank/DDBJ databases">
        <title>Alicyclobacillaceae gen. nov., sp. nov., isolated from chalcocite enrichment system.</title>
        <authorList>
            <person name="Jiang Z."/>
        </authorList>
    </citation>
    <scope>NUCLEOTIDE SEQUENCE</scope>
    <source>
        <strain evidence="3">MYW30-H2</strain>
    </source>
</reference>
<sequence length="144" mass="16749">MMNKIIFDLDQVQEHRDIKITSKRQLTIPKSFFDHLGVEETVQAYLLEDGIFLKPVRHRTRTVSDLDIESIVRKVISDGYTGEELAKEIAYRINEYNKQMEKRIQQFLDDMKADPESEDGEGEDFNGLDIFFDKEDGSIAQTSK</sequence>
<dbReference type="SMART" id="SM00966">
    <property type="entry name" value="SpoVT_AbrB"/>
    <property type="match status" value="1"/>
</dbReference>
<feature type="region of interest" description="Disordered" evidence="1">
    <location>
        <begin position="111"/>
        <end position="144"/>
    </location>
</feature>
<dbReference type="Proteomes" id="UP000830167">
    <property type="component" value="Chromosome"/>
</dbReference>
<evidence type="ECO:0000313" key="4">
    <source>
        <dbReference type="Proteomes" id="UP000830167"/>
    </source>
</evidence>
<accession>A0ABY4CM04</accession>
<proteinExistence type="predicted"/>
<protein>
    <submittedName>
        <fullName evidence="3">AbrB/MazE/SpoVT family DNA-binding domain-containing protein</fullName>
    </submittedName>
</protein>
<feature type="compositionally biased region" description="Acidic residues" evidence="1">
    <location>
        <begin position="116"/>
        <end position="126"/>
    </location>
</feature>
<evidence type="ECO:0000256" key="1">
    <source>
        <dbReference type="SAM" id="MobiDB-lite"/>
    </source>
</evidence>
<feature type="domain" description="SpoVT-AbrB" evidence="2">
    <location>
        <begin position="18"/>
        <end position="61"/>
    </location>
</feature>
<dbReference type="InterPro" id="IPR007159">
    <property type="entry name" value="SpoVT-AbrB_dom"/>
</dbReference>
<evidence type="ECO:0000259" key="2">
    <source>
        <dbReference type="SMART" id="SM00966"/>
    </source>
</evidence>